<dbReference type="Pfam" id="PF01432">
    <property type="entry name" value="Peptidase_M3"/>
    <property type="match status" value="1"/>
</dbReference>
<proteinExistence type="inferred from homology"/>
<evidence type="ECO:0000259" key="8">
    <source>
        <dbReference type="Pfam" id="PF08439"/>
    </source>
</evidence>
<feature type="domain" description="Peptidase M3A/M3B catalytic" evidence="7">
    <location>
        <begin position="208"/>
        <end position="584"/>
    </location>
</feature>
<dbReference type="InterPro" id="IPR042088">
    <property type="entry name" value="OligoPept_F_C"/>
</dbReference>
<dbReference type="GO" id="GO:0006508">
    <property type="term" value="P:proteolysis"/>
    <property type="evidence" value="ECO:0007669"/>
    <property type="project" value="UniProtKB-KW"/>
</dbReference>
<dbReference type="GO" id="GO:0004222">
    <property type="term" value="F:metalloendopeptidase activity"/>
    <property type="evidence" value="ECO:0007669"/>
    <property type="project" value="UniProtKB-UniRule"/>
</dbReference>
<evidence type="ECO:0000256" key="3">
    <source>
        <dbReference type="ARBA" id="ARBA00022801"/>
    </source>
</evidence>
<comment type="cofactor">
    <cofactor evidence="6">
        <name>Zn(2+)</name>
        <dbReference type="ChEBI" id="CHEBI:29105"/>
    </cofactor>
    <text evidence="6">Binds 1 zinc ion.</text>
</comment>
<dbReference type="EC" id="3.4.24.-" evidence="6"/>
<evidence type="ECO:0000256" key="4">
    <source>
        <dbReference type="ARBA" id="ARBA00022833"/>
    </source>
</evidence>
<dbReference type="GO" id="GO:0006518">
    <property type="term" value="P:peptide metabolic process"/>
    <property type="evidence" value="ECO:0007669"/>
    <property type="project" value="TreeGrafter"/>
</dbReference>
<dbReference type="GO" id="GO:0046872">
    <property type="term" value="F:metal ion binding"/>
    <property type="evidence" value="ECO:0007669"/>
    <property type="project" value="UniProtKB-UniRule"/>
</dbReference>
<keyword evidence="10" id="KW-1185">Reference proteome</keyword>
<gene>
    <name evidence="9" type="ORF">bhn_I0636</name>
</gene>
<organism evidence="9 10">
    <name type="scientific">Butyrivibrio hungatei</name>
    <dbReference type="NCBI Taxonomy" id="185008"/>
    <lineage>
        <taxon>Bacteria</taxon>
        <taxon>Bacillati</taxon>
        <taxon>Bacillota</taxon>
        <taxon>Clostridia</taxon>
        <taxon>Lachnospirales</taxon>
        <taxon>Lachnospiraceae</taxon>
        <taxon>Butyrivibrio</taxon>
    </lineage>
</organism>
<keyword evidence="3 6" id="KW-0378">Hydrolase</keyword>
<dbReference type="Gene3D" id="1.10.1370.20">
    <property type="entry name" value="Oligoendopeptidase f, C-terminal domain"/>
    <property type="match status" value="1"/>
</dbReference>
<evidence type="ECO:0000313" key="10">
    <source>
        <dbReference type="Proteomes" id="UP000179284"/>
    </source>
</evidence>
<dbReference type="PANTHER" id="PTHR11804:SF84">
    <property type="entry name" value="SACCHAROLYSIN"/>
    <property type="match status" value="1"/>
</dbReference>
<reference evidence="10" key="1">
    <citation type="submission" date="2016-10" db="EMBL/GenBank/DDBJ databases">
        <title>The complete genome sequence of the rumen bacterium Butyrivibrio hungatei MB2003.</title>
        <authorList>
            <person name="Palevich N."/>
            <person name="Kelly W.J."/>
            <person name="Leahy S.C."/>
            <person name="Altermann E."/>
            <person name="Rakonjac J."/>
            <person name="Attwood G.T."/>
        </authorList>
    </citation>
    <scope>NUCLEOTIDE SEQUENCE [LARGE SCALE GENOMIC DNA]</scope>
    <source>
        <strain evidence="10">MB2003</strain>
    </source>
</reference>
<evidence type="ECO:0000313" key="9">
    <source>
        <dbReference type="EMBL" id="AOZ95670.1"/>
    </source>
</evidence>
<dbReference type="PANTHER" id="PTHR11804">
    <property type="entry name" value="PROTEASE M3 THIMET OLIGOPEPTIDASE-RELATED"/>
    <property type="match status" value="1"/>
</dbReference>
<protein>
    <recommendedName>
        <fullName evidence="6">Oligopeptidase F</fullName>
        <ecNumber evidence="6">3.4.24.-</ecNumber>
    </recommendedName>
</protein>
<feature type="domain" description="Oligopeptidase F N-terminal" evidence="8">
    <location>
        <begin position="115"/>
        <end position="184"/>
    </location>
</feature>
<name>A0A1D9NZD3_9FIRM</name>
<dbReference type="Pfam" id="PF08439">
    <property type="entry name" value="Peptidase_M3_N"/>
    <property type="match status" value="1"/>
</dbReference>
<accession>A0A1D9NZD3</accession>
<evidence type="ECO:0000256" key="2">
    <source>
        <dbReference type="ARBA" id="ARBA00022723"/>
    </source>
</evidence>
<dbReference type="CDD" id="cd09608">
    <property type="entry name" value="M3B_PepF"/>
    <property type="match status" value="1"/>
</dbReference>
<evidence type="ECO:0000256" key="5">
    <source>
        <dbReference type="ARBA" id="ARBA00023049"/>
    </source>
</evidence>
<dbReference type="AlphaFoldDB" id="A0A1D9NZD3"/>
<keyword evidence="2 6" id="KW-0479">Metal-binding</keyword>
<evidence type="ECO:0000256" key="6">
    <source>
        <dbReference type="RuleBase" id="RU368091"/>
    </source>
</evidence>
<dbReference type="Gene3D" id="1.10.287.830">
    <property type="entry name" value="putative peptidase helix hairpin domain like"/>
    <property type="match status" value="1"/>
</dbReference>
<dbReference type="EMBL" id="CP017831">
    <property type="protein sequence ID" value="AOZ95670.1"/>
    <property type="molecule type" value="Genomic_DNA"/>
</dbReference>
<dbReference type="NCBIfam" id="TIGR00181">
    <property type="entry name" value="pepF"/>
    <property type="match status" value="1"/>
</dbReference>
<comment type="similarity">
    <text evidence="6">Belongs to the peptidase M3B family.</text>
</comment>
<keyword evidence="4 6" id="KW-0862">Zinc</keyword>
<keyword evidence="1 6" id="KW-0645">Protease</keyword>
<evidence type="ECO:0000256" key="1">
    <source>
        <dbReference type="ARBA" id="ARBA00022670"/>
    </source>
</evidence>
<dbReference type="Proteomes" id="UP000179284">
    <property type="component" value="Chromosome I"/>
</dbReference>
<dbReference type="InterPro" id="IPR045090">
    <property type="entry name" value="Pept_M3A_M3B"/>
</dbReference>
<evidence type="ECO:0000259" key="7">
    <source>
        <dbReference type="Pfam" id="PF01432"/>
    </source>
</evidence>
<dbReference type="SUPFAM" id="SSF55486">
    <property type="entry name" value="Metalloproteases ('zincins'), catalytic domain"/>
    <property type="match status" value="1"/>
</dbReference>
<sequence>MQQKLPKREEVAKELTWRLEDIYDDESKWESELNKVNELADKFASYQGKISKDSKSLLEVSKLAEEVELYLDRVYGYAHMREDQDTANSKYQGMKQRALSTYMAVSEKSAFIDPEILEISDADLEKFYAETPELDRYKRKIAETRRLKEHMLDAATEALLASAGEMQGASQKAYGMLANADLKFPSVKDSKGEEVQLSNGRFVPTQMSKDRDLRKASFEAFYGRYEEFKNTWAAMYDGEVKSRIFEAKARKYGSAFEAAVDHNDVSPAVCDSLFESIHDNMDKMHRYVTLRKKLLGVDELHMYDVYVGMLPDFDMKVSYEEAKELSLKALAPLGEDYLEVVKEAYENRWIDVVENEGKRGGAYSSGVYNVHPYMLLNYNDTLDDVFTLVHEMGHSMHTWYSNKAQTIVDAGYKIFVAEVASTTNEVLLYHYMKDNAKSKEEKAFIINHFLDSFKGTMFRQTMFEEFERKTCEMAEAGTPLTAESLYDVYLDLNKQYFGKDMISDPQIGWEWCRIPHFYYNFYVYQYATSFAAAVAIADRILKEGKPAVDQYKKFLSSGCTQDPVSLLKIAGVDLTTKAPIDSALAVFGEAISEMEEITK</sequence>
<comment type="function">
    <text evidence="6">Has oligopeptidase activity and degrades a variety of small bioactive peptides.</text>
</comment>
<dbReference type="OrthoDB" id="9766487at2"/>
<dbReference type="RefSeq" id="WP_071175425.1">
    <property type="nucleotide sequence ID" value="NZ_CP017831.1"/>
</dbReference>
<dbReference type="KEGG" id="bhu:bhn_I0636"/>
<keyword evidence="5 6" id="KW-0482">Metalloprotease</keyword>
<dbReference type="InterPro" id="IPR001567">
    <property type="entry name" value="Pept_M3A_M3B_dom"/>
</dbReference>
<dbReference type="Gene3D" id="1.20.140.70">
    <property type="entry name" value="Oligopeptidase f, N-terminal domain"/>
    <property type="match status" value="1"/>
</dbReference>
<dbReference type="InterPro" id="IPR004438">
    <property type="entry name" value="Peptidase_M3B"/>
</dbReference>
<dbReference type="InterPro" id="IPR013647">
    <property type="entry name" value="OligopepF_N_dom"/>
</dbReference>